<keyword evidence="5 9" id="KW-0297">G-protein coupled receptor</keyword>
<dbReference type="InterPro" id="IPR017452">
    <property type="entry name" value="GPCR_Rhodpsn_7TM"/>
</dbReference>
<proteinExistence type="inferred from homology"/>
<dbReference type="SMART" id="SM01381">
    <property type="entry name" value="7TM_GPCR_Srsx"/>
    <property type="match status" value="1"/>
</dbReference>
<feature type="transmembrane region" description="Helical" evidence="10">
    <location>
        <begin position="34"/>
        <end position="58"/>
    </location>
</feature>
<keyword evidence="4 10" id="KW-1133">Transmembrane helix</keyword>
<evidence type="ECO:0000313" key="13">
    <source>
        <dbReference type="RefSeq" id="XP_038869889.1"/>
    </source>
</evidence>
<reference evidence="13" key="1">
    <citation type="submission" date="2025-08" db="UniProtKB">
        <authorList>
            <consortium name="RefSeq"/>
        </authorList>
    </citation>
    <scope>IDENTIFICATION</scope>
    <source>
        <tissue evidence="13">White muscle</tissue>
    </source>
</reference>
<evidence type="ECO:0000259" key="11">
    <source>
        <dbReference type="PROSITE" id="PS50262"/>
    </source>
</evidence>
<feature type="non-terminal residue" evidence="13">
    <location>
        <position position="1"/>
    </location>
</feature>
<evidence type="ECO:0000256" key="7">
    <source>
        <dbReference type="ARBA" id="ARBA00023170"/>
    </source>
</evidence>
<dbReference type="InterPro" id="IPR000276">
    <property type="entry name" value="GPCR_Rhodpsn"/>
</dbReference>
<evidence type="ECO:0000256" key="1">
    <source>
        <dbReference type="ARBA" id="ARBA00004651"/>
    </source>
</evidence>
<keyword evidence="2" id="KW-1003">Cell membrane</keyword>
<dbReference type="SUPFAM" id="SSF81321">
    <property type="entry name" value="Family A G protein-coupled receptor-like"/>
    <property type="match status" value="1"/>
</dbReference>
<dbReference type="GO" id="GO:0005886">
    <property type="term" value="C:plasma membrane"/>
    <property type="evidence" value="ECO:0007669"/>
    <property type="project" value="UniProtKB-SubCell"/>
</dbReference>
<protein>
    <submittedName>
        <fullName evidence="13">Trace amine-associated receptor 13c-like</fullName>
    </submittedName>
</protein>
<keyword evidence="7 9" id="KW-0675">Receptor</keyword>
<organism evidence="12 13">
    <name type="scientific">Salvelinus namaycush</name>
    <name type="common">Lake trout</name>
    <name type="synonym">Salmo namaycush</name>
    <dbReference type="NCBI Taxonomy" id="8040"/>
    <lineage>
        <taxon>Eukaryota</taxon>
        <taxon>Metazoa</taxon>
        <taxon>Chordata</taxon>
        <taxon>Craniata</taxon>
        <taxon>Vertebrata</taxon>
        <taxon>Euteleostomi</taxon>
        <taxon>Actinopterygii</taxon>
        <taxon>Neopterygii</taxon>
        <taxon>Teleostei</taxon>
        <taxon>Protacanthopterygii</taxon>
        <taxon>Salmoniformes</taxon>
        <taxon>Salmonidae</taxon>
        <taxon>Salmoninae</taxon>
        <taxon>Salvelinus</taxon>
    </lineage>
</organism>
<feature type="transmembrane region" description="Helical" evidence="10">
    <location>
        <begin position="255"/>
        <end position="276"/>
    </location>
</feature>
<dbReference type="PROSITE" id="PS00237">
    <property type="entry name" value="G_PROTEIN_RECEP_F1_1"/>
    <property type="match status" value="1"/>
</dbReference>
<evidence type="ECO:0000256" key="3">
    <source>
        <dbReference type="ARBA" id="ARBA00022692"/>
    </source>
</evidence>
<dbReference type="PRINTS" id="PR00237">
    <property type="entry name" value="GPCRRHODOPSN"/>
</dbReference>
<dbReference type="Pfam" id="PF00001">
    <property type="entry name" value="7tm_1"/>
    <property type="match status" value="1"/>
</dbReference>
<dbReference type="GeneID" id="120063666"/>
<evidence type="ECO:0000256" key="5">
    <source>
        <dbReference type="ARBA" id="ARBA00023040"/>
    </source>
</evidence>
<keyword evidence="12" id="KW-1185">Reference proteome</keyword>
<feature type="domain" description="G-protein coupled receptors family 1 profile" evidence="11">
    <location>
        <begin position="50"/>
        <end position="301"/>
    </location>
</feature>
<dbReference type="CDD" id="cd15055">
    <property type="entry name" value="7tmA_TAARs"/>
    <property type="match status" value="1"/>
</dbReference>
<dbReference type="RefSeq" id="XP_038869889.1">
    <property type="nucleotide sequence ID" value="XM_039013961.1"/>
</dbReference>
<dbReference type="GO" id="GO:0001594">
    <property type="term" value="F:trace-amine receptor activity"/>
    <property type="evidence" value="ECO:0007669"/>
    <property type="project" value="TreeGrafter"/>
</dbReference>
<evidence type="ECO:0000256" key="4">
    <source>
        <dbReference type="ARBA" id="ARBA00022989"/>
    </source>
</evidence>
<accession>A0A8U1F5R1</accession>
<evidence type="ECO:0000256" key="9">
    <source>
        <dbReference type="RuleBase" id="RU000688"/>
    </source>
</evidence>
<comment type="similarity">
    <text evidence="9">Belongs to the G-protein coupled receptor 1 family.</text>
</comment>
<feature type="transmembrane region" description="Helical" evidence="10">
    <location>
        <begin position="150"/>
        <end position="173"/>
    </location>
</feature>
<dbReference type="AlphaFoldDB" id="A0A8U1F5R1"/>
<evidence type="ECO:0000256" key="2">
    <source>
        <dbReference type="ARBA" id="ARBA00022475"/>
    </source>
</evidence>
<dbReference type="PROSITE" id="PS50262">
    <property type="entry name" value="G_PROTEIN_RECEP_F1_2"/>
    <property type="match status" value="1"/>
</dbReference>
<gene>
    <name evidence="13" type="primary">LOC120063666</name>
</gene>
<feature type="transmembrane region" description="Helical" evidence="10">
    <location>
        <begin position="193"/>
        <end position="221"/>
    </location>
</feature>
<feature type="transmembrane region" description="Helical" evidence="10">
    <location>
        <begin position="282"/>
        <end position="304"/>
    </location>
</feature>
<evidence type="ECO:0000256" key="8">
    <source>
        <dbReference type="ARBA" id="ARBA00023224"/>
    </source>
</evidence>
<keyword evidence="6 10" id="KW-0472">Membrane</keyword>
<feature type="transmembrane region" description="Helical" evidence="10">
    <location>
        <begin position="70"/>
        <end position="95"/>
    </location>
</feature>
<keyword evidence="3 9" id="KW-0812">Transmembrane</keyword>
<dbReference type="Proteomes" id="UP000808372">
    <property type="component" value="Chromosome 19"/>
</dbReference>
<dbReference type="Gene3D" id="1.20.1070.10">
    <property type="entry name" value="Rhodopsin 7-helix transmembrane proteins"/>
    <property type="match status" value="1"/>
</dbReference>
<dbReference type="KEGG" id="snh:120063666"/>
<keyword evidence="8 9" id="KW-0807">Transducer</keyword>
<evidence type="ECO:0000313" key="12">
    <source>
        <dbReference type="Proteomes" id="UP000808372"/>
    </source>
</evidence>
<evidence type="ECO:0000256" key="10">
    <source>
        <dbReference type="SAM" id="Phobius"/>
    </source>
</evidence>
<comment type="subcellular location">
    <subcellularLocation>
        <location evidence="1">Cell membrane</location>
        <topology evidence="1">Multi-pass membrane protein</topology>
    </subcellularLocation>
</comment>
<dbReference type="InterPro" id="IPR050569">
    <property type="entry name" value="TAAR"/>
</dbReference>
<feature type="transmembrane region" description="Helical" evidence="10">
    <location>
        <begin position="107"/>
        <end position="129"/>
    </location>
</feature>
<evidence type="ECO:0000256" key="6">
    <source>
        <dbReference type="ARBA" id="ARBA00023136"/>
    </source>
</evidence>
<dbReference type="PANTHER" id="PTHR24249:SF381">
    <property type="entry name" value="TRACE AMINE ASSOCIATED RECEPTOR 19P-RELATED"/>
    <property type="match status" value="1"/>
</dbReference>
<dbReference type="PANTHER" id="PTHR24249">
    <property type="entry name" value="HISTAMINE RECEPTOR-RELATED G-PROTEIN COUPLED RECEPTOR"/>
    <property type="match status" value="1"/>
</dbReference>
<sequence length="581" mass="65743">ALVAYPSKNEDVQYCFQDRNSSCRKVLLSTSIYITMYIFFSLFSAVTVFLNVLVIISISHFKQLHTPTNLLIISLAVSDLLVGLIVIPVVTVAIMESCWGFGEYFCVFNFYIACLCTSLSLGNLVLISIDRYVAVCDPLLYHSKITIPRTMCSISITWFCCIMYRAAIIKHFVNIQVPSRCLKECFIVEELNWVNIISLVFTMVVPCSIIITLYMKIFVVARSQARKVFSKEAASVSGAKTVQANKSERKAAKTLAIVVFNYLICWIPFLFINMFVFSSDNFSFIIGFLPLVNSLINPIIYAFFYPWFKVTAKHILTLKLSAEHGSLTLDFKAENWRKPGRYNGLVLELSPHPDNGQFHVPPPREGCPVQKKKSAVYFPVRPSTEEERCLPPEEDRCRPPGEALYSKKSAVDLPKRSAVYFPKRSAVYLPVRHSTEEERCRPPGEALYIKKSAVYFPVRPSTEEDRCRPPGEALYSKKSAVDLPVMPSTEEERCLPPGDALYRRGALSTSRKKSAVYFPVRPSTEEDRCRPPGEALYSKKSAVDLPKRSAVYFPVRPSTEEERCLPPGEALYRRGVLSTSR</sequence>
<name>A0A8U1F5R1_SALNM</name>